<dbReference type="InterPro" id="IPR032319">
    <property type="entry name" value="CLP1_P"/>
</dbReference>
<dbReference type="InterPro" id="IPR027417">
    <property type="entry name" value="P-loop_NTPase"/>
</dbReference>
<comment type="similarity">
    <text evidence="1">Belongs to the Clp1 family. NOL9/GRC3 subfamily.</text>
</comment>
<keyword evidence="11" id="KW-1185">Reference proteome</keyword>
<keyword evidence="5" id="KW-0067">ATP-binding</keyword>
<evidence type="ECO:0000256" key="1">
    <source>
        <dbReference type="ARBA" id="ARBA00011003"/>
    </source>
</evidence>
<evidence type="ECO:0000256" key="6">
    <source>
        <dbReference type="ARBA" id="ARBA00071212"/>
    </source>
</evidence>
<evidence type="ECO:0000256" key="5">
    <source>
        <dbReference type="ARBA" id="ARBA00022840"/>
    </source>
</evidence>
<feature type="region of interest" description="Disordered" evidence="7">
    <location>
        <begin position="391"/>
        <end position="505"/>
    </location>
</feature>
<evidence type="ECO:0000256" key="7">
    <source>
        <dbReference type="SAM" id="MobiDB-lite"/>
    </source>
</evidence>
<keyword evidence="2" id="KW-0808">Transferase</keyword>
<evidence type="ECO:0000256" key="4">
    <source>
        <dbReference type="ARBA" id="ARBA00022777"/>
    </source>
</evidence>
<evidence type="ECO:0000259" key="8">
    <source>
        <dbReference type="Pfam" id="PF16575"/>
    </source>
</evidence>
<comment type="caution">
    <text evidence="10">The sequence shown here is derived from an EMBL/GenBank/DDBJ whole genome shotgun (WGS) entry which is preliminary data.</text>
</comment>
<dbReference type="Proteomes" id="UP001174909">
    <property type="component" value="Unassembled WGS sequence"/>
</dbReference>
<dbReference type="EMBL" id="CASHTH010000826">
    <property type="protein sequence ID" value="CAI8008205.1"/>
    <property type="molecule type" value="Genomic_DNA"/>
</dbReference>
<gene>
    <name evidence="10" type="ORF">GBAR_LOCUS5647</name>
</gene>
<dbReference type="Gene3D" id="3.40.50.300">
    <property type="entry name" value="P-loop containing nucleotide triphosphate hydrolases"/>
    <property type="match status" value="1"/>
</dbReference>
<dbReference type="Pfam" id="PF24419">
    <property type="entry name" value="Cupin_NOL9"/>
    <property type="match status" value="1"/>
</dbReference>
<dbReference type="PANTHER" id="PTHR12755:SF3">
    <property type="entry name" value="POLYNUCLEOTIDE 5'-HYDROXYL-KINASE NOL9"/>
    <property type="match status" value="1"/>
</dbReference>
<organism evidence="10 11">
    <name type="scientific">Geodia barretti</name>
    <name type="common">Barrett's horny sponge</name>
    <dbReference type="NCBI Taxonomy" id="519541"/>
    <lineage>
        <taxon>Eukaryota</taxon>
        <taxon>Metazoa</taxon>
        <taxon>Porifera</taxon>
        <taxon>Demospongiae</taxon>
        <taxon>Heteroscleromorpha</taxon>
        <taxon>Tetractinellida</taxon>
        <taxon>Astrophorina</taxon>
        <taxon>Geodiidae</taxon>
        <taxon>Geodia</taxon>
    </lineage>
</organism>
<feature type="domain" description="Clp1 P-loop" evidence="8">
    <location>
        <begin position="187"/>
        <end position="323"/>
    </location>
</feature>
<dbReference type="Pfam" id="PF16575">
    <property type="entry name" value="CLP1_P"/>
    <property type="match status" value="1"/>
</dbReference>
<accession>A0AA35RB54</accession>
<keyword evidence="4" id="KW-0418">Kinase</keyword>
<proteinExistence type="inferred from homology"/>
<feature type="domain" description="NOL9 N-terminal" evidence="9">
    <location>
        <begin position="14"/>
        <end position="81"/>
    </location>
</feature>
<feature type="compositionally biased region" description="Basic and acidic residues" evidence="7">
    <location>
        <begin position="468"/>
        <end position="477"/>
    </location>
</feature>
<evidence type="ECO:0000256" key="2">
    <source>
        <dbReference type="ARBA" id="ARBA00022679"/>
    </source>
</evidence>
<dbReference type="GO" id="GO:0005524">
    <property type="term" value="F:ATP binding"/>
    <property type="evidence" value="ECO:0007669"/>
    <property type="project" value="UniProtKB-KW"/>
</dbReference>
<dbReference type="InterPro" id="IPR057573">
    <property type="entry name" value="NOL9_N"/>
</dbReference>
<protein>
    <recommendedName>
        <fullName evidence="6">Polynucleotide 5'-hydroxyl-kinase NOL9</fullName>
    </recommendedName>
</protein>
<dbReference type="GO" id="GO:0051731">
    <property type="term" value="F:polynucleotide 5'-hydroxyl-kinase activity"/>
    <property type="evidence" value="ECO:0007669"/>
    <property type="project" value="InterPro"/>
</dbReference>
<evidence type="ECO:0000313" key="11">
    <source>
        <dbReference type="Proteomes" id="UP001174909"/>
    </source>
</evidence>
<evidence type="ECO:0000259" key="9">
    <source>
        <dbReference type="Pfam" id="PF24419"/>
    </source>
</evidence>
<evidence type="ECO:0000313" key="10">
    <source>
        <dbReference type="EMBL" id="CAI8008205.1"/>
    </source>
</evidence>
<reference evidence="10" key="1">
    <citation type="submission" date="2023-03" db="EMBL/GenBank/DDBJ databases">
        <authorList>
            <person name="Steffen K."/>
            <person name="Cardenas P."/>
        </authorList>
    </citation>
    <scope>NUCLEOTIDE SEQUENCE</scope>
</reference>
<sequence length="760" mass="83878">MMFKRASGSSELGKKGGYLVALSSGDRLLFEGCLELAVLTGTVEVHGFLLTSSHPPLPLFSPLNSPHLPILPSPSDAEEEQMGAGFAGRGRGLGAEDVEWLNSLAADSVIAVCMVWNLDSLLVTSLQSVPNSGLLPSKLDGRMATATFRLLKGDVAPTPKFINFPEDFHTQLNKVLEYRGPVVLVCGGMNSGKSTLGRFLVNKFLNRCDKVGFLECDVGQPEFTVPMVTALHVLTHPVFGPAHFSHRRPYKAYFFGELSPARKPRYYVHLINQLFSLFMSGIRGDGEVPLIINTCGWTKYLGVALLMDIIRLTSPSHIVRMVPDKRRVFNVVTDLLPFTPHTLTSTPGILTPSSSPVPVPWSTEEHWYSEHITGLSAPEPTPVQWNVYRTKKRGCSETTPDRSGDAKPGTKRYHRETKQTTETPPRGNHWGTKQTTETTLRETTRDDDTTEESETDSSTEELVSDSDSDNRQDKVTEVTEVARATPSSAVGGVRRHRRRAQGHRSKIARTGLRCLISEPKYENGTPLAMNASSGMAIIVRFIRPTPRGRVQDHWEEVEMQLIGRWVKVLNHQIMVQRVGGVNGLSNKKSVYFRSSLSRRLSLVAHFAPLIGGCGDHTHFLDSAPVLEVSWNDVAIHVLHQQVPRSTVVNAMMGCIVALCRVDPCEVVEEGLVGGGSVRFLRSHTPDIEFIAMGVLCGSSSEKQLFYVTTPLITDRDVAMDTVNVLVMGEVSSLYGFSGQKTTPTSFRHIDIGQFVWRKLT</sequence>
<dbReference type="AlphaFoldDB" id="A0AA35RB54"/>
<dbReference type="InterPro" id="IPR045116">
    <property type="entry name" value="Clp1/Grc3"/>
</dbReference>
<name>A0AA35RB54_GEOBA</name>
<evidence type="ECO:0000256" key="3">
    <source>
        <dbReference type="ARBA" id="ARBA00022741"/>
    </source>
</evidence>
<feature type="compositionally biased region" description="Basic residues" evidence="7">
    <location>
        <begin position="493"/>
        <end position="505"/>
    </location>
</feature>
<dbReference type="GO" id="GO:0000448">
    <property type="term" value="P:cleavage in ITS2 between 5.8S rRNA and LSU-rRNA of tricistronic rRNA transcript (SSU-rRNA, 5.8S rRNA, LSU-rRNA)"/>
    <property type="evidence" value="ECO:0007669"/>
    <property type="project" value="TreeGrafter"/>
</dbReference>
<feature type="compositionally biased region" description="Acidic residues" evidence="7">
    <location>
        <begin position="448"/>
        <end position="467"/>
    </location>
</feature>
<keyword evidence="3" id="KW-0547">Nucleotide-binding</keyword>
<dbReference type="GO" id="GO:0005634">
    <property type="term" value="C:nucleus"/>
    <property type="evidence" value="ECO:0007669"/>
    <property type="project" value="TreeGrafter"/>
</dbReference>
<dbReference type="PANTHER" id="PTHR12755">
    <property type="entry name" value="CLEAVAGE/POLYADENYLATION FACTOR IA SUBUNIT CLP1P"/>
    <property type="match status" value="1"/>
</dbReference>